<dbReference type="Pfam" id="PF08518">
    <property type="entry name" value="GIT_SHD"/>
    <property type="match status" value="2"/>
</dbReference>
<dbReference type="SMART" id="SM00555">
    <property type="entry name" value="GIT"/>
    <property type="match status" value="2"/>
</dbReference>
<feature type="domain" description="GIT Spa2 homology (SHD)" evidence="4">
    <location>
        <begin position="191"/>
        <end position="221"/>
    </location>
</feature>
<evidence type="ECO:0000313" key="5">
    <source>
        <dbReference type="EMBL" id="RHZ49935.1"/>
    </source>
</evidence>
<feature type="compositionally biased region" description="Pro residues" evidence="3">
    <location>
        <begin position="164"/>
        <end position="179"/>
    </location>
</feature>
<evidence type="ECO:0000313" key="6">
    <source>
        <dbReference type="Proteomes" id="UP000215305"/>
    </source>
</evidence>
<dbReference type="GO" id="GO:1902716">
    <property type="term" value="C:cell cortex of growing cell tip"/>
    <property type="evidence" value="ECO:0007669"/>
    <property type="project" value="TreeGrafter"/>
</dbReference>
<dbReference type="InterPro" id="IPR013724">
    <property type="entry name" value="GIT_SHD"/>
</dbReference>
<dbReference type="OrthoDB" id="5588096at2759"/>
<dbReference type="Pfam" id="PF23742">
    <property type="entry name" value="VBS_C3G9"/>
    <property type="match status" value="1"/>
</dbReference>
<dbReference type="RefSeq" id="XP_026612563.1">
    <property type="nucleotide sequence ID" value="XM_026759662.1"/>
</dbReference>
<evidence type="ECO:0000256" key="3">
    <source>
        <dbReference type="SAM" id="MobiDB-lite"/>
    </source>
</evidence>
<dbReference type="InterPro" id="IPR039892">
    <property type="entry name" value="Spa2/Sph1"/>
</dbReference>
<evidence type="ECO:0000256" key="2">
    <source>
        <dbReference type="SAM" id="Coils"/>
    </source>
</evidence>
<dbReference type="STRING" id="41047.A0A397GG18"/>
<dbReference type="PANTHER" id="PTHR21601:SF0">
    <property type="entry name" value="PROTEIN SPA2-RELATED"/>
    <property type="match status" value="1"/>
</dbReference>
<dbReference type="GeneID" id="38128017"/>
<feature type="compositionally biased region" description="Acidic residues" evidence="3">
    <location>
        <begin position="325"/>
        <end position="337"/>
    </location>
</feature>
<feature type="region of interest" description="Disordered" evidence="3">
    <location>
        <begin position="222"/>
        <end position="337"/>
    </location>
</feature>
<gene>
    <name evidence="5" type="ORF">CDV56_106043</name>
</gene>
<reference evidence="5" key="1">
    <citation type="submission" date="2018-08" db="EMBL/GenBank/DDBJ databases">
        <title>Draft genome sequence of azole-resistant Aspergillus thermomutatus (Neosartorya pseudofischeri) strain HMR AF 39, isolated from a human nasal aspirate.</title>
        <authorList>
            <person name="Parent-Michaud M."/>
            <person name="Dufresne P.J."/>
            <person name="Fournier E."/>
            <person name="Martineau C."/>
            <person name="Moreira S."/>
            <person name="Perkins V."/>
            <person name="De Repentigny L."/>
            <person name="Dufresne S.F."/>
        </authorList>
    </citation>
    <scope>NUCLEOTIDE SEQUENCE [LARGE SCALE GENOMIC DNA]</scope>
    <source>
        <strain evidence="5">HMR AF 39</strain>
    </source>
</reference>
<accession>A0A397GG18</accession>
<feature type="region of interest" description="Disordered" evidence="3">
    <location>
        <begin position="1"/>
        <end position="101"/>
    </location>
</feature>
<feature type="compositionally biased region" description="Polar residues" evidence="3">
    <location>
        <begin position="1"/>
        <end position="10"/>
    </location>
</feature>
<dbReference type="Proteomes" id="UP000215305">
    <property type="component" value="Unassembled WGS sequence"/>
</dbReference>
<dbReference type="AlphaFoldDB" id="A0A397GG18"/>
<keyword evidence="6" id="KW-1185">Reference proteome</keyword>
<feature type="compositionally biased region" description="Polar residues" evidence="3">
    <location>
        <begin position="310"/>
        <end position="319"/>
    </location>
</feature>
<dbReference type="GO" id="GO:0005078">
    <property type="term" value="F:MAP-kinase scaffold activity"/>
    <property type="evidence" value="ECO:0007669"/>
    <property type="project" value="TreeGrafter"/>
</dbReference>
<feature type="domain" description="GIT Spa2 homology (SHD)" evidence="4">
    <location>
        <begin position="131"/>
        <end position="161"/>
    </location>
</feature>
<dbReference type="GO" id="GO:0005826">
    <property type="term" value="C:actomyosin contractile ring"/>
    <property type="evidence" value="ECO:0007669"/>
    <property type="project" value="TreeGrafter"/>
</dbReference>
<dbReference type="EMBL" id="NKHU02000169">
    <property type="protein sequence ID" value="RHZ49935.1"/>
    <property type="molecule type" value="Genomic_DNA"/>
</dbReference>
<keyword evidence="2" id="KW-0175">Coiled coil</keyword>
<feature type="region of interest" description="Disordered" evidence="3">
    <location>
        <begin position="160"/>
        <end position="182"/>
    </location>
</feature>
<dbReference type="PANTHER" id="PTHR21601">
    <property type="entry name" value="SPA2 PROTEIN"/>
    <property type="match status" value="1"/>
</dbReference>
<name>A0A397GG18_ASPTH</name>
<keyword evidence="1" id="KW-0677">Repeat</keyword>
<organism evidence="5 6">
    <name type="scientific">Aspergillus thermomutatus</name>
    <name type="common">Neosartorya pseudofischeri</name>
    <dbReference type="NCBI Taxonomy" id="41047"/>
    <lineage>
        <taxon>Eukaryota</taxon>
        <taxon>Fungi</taxon>
        <taxon>Dikarya</taxon>
        <taxon>Ascomycota</taxon>
        <taxon>Pezizomycotina</taxon>
        <taxon>Eurotiomycetes</taxon>
        <taxon>Eurotiomycetidae</taxon>
        <taxon>Eurotiales</taxon>
        <taxon>Aspergillaceae</taxon>
        <taxon>Aspergillus</taxon>
        <taxon>Aspergillus subgen. Fumigati</taxon>
    </lineage>
</organism>
<sequence length="941" mass="104323">MNPNPGTMSPVSVDGSDWSGINQYQKSDPPFSPTFSTRNNLTTPPTSGTPSGLGPNNAGAPNGSTNGVSDAGNPSPPSSVAARSSSGTLAEDRSKRKKQMEEVLGQHYLALRRFLNAAYRDERANSKSNKARDKLLRLSATQFHELSTDVYDELLRRQQAMPSPGRPGPPRPDVPPFLPPREDFHEKRNQARQKLASLQHQRFRDLATDVFCELERRFPQFPARESRRASPAPSLRGRPSNGYPPNGYGPNGYPPPPGSRRSQSRGPPSRTGRGYPSGGPPASPMGGFPPRQGSLGGPPSVNGDVGPQAKSFQSNTIVPNKSIMVEDDDDAAGTEDDYDARSDAFALDAVLQSRRGTTTTLGEGERKLLAETQSQASALQEKVNKLEELLKQKDEELSKYEGGQDKVDKLEELIRSKDEELAKFQEEQERSQVTGAEKQEWDALKMELESKISQAEELNTSLQLELEKVRTEHDATERDLRNQLNEASRQSAGDPGLQARFSELEIKHRDLQAELQEQQHVTEEVRREASAFLMEMKALSEQSQSRWEHEERLSGEVQRLEEELQQWKTRYAKVKTQLRHLRASSGISETRPGLSTVTQDNGFMQDDGLVKDIHVTKFQISIDELLRVARSDEYQLVMHQIKGVILAVRHVLHDIESMQNPADGLAAMRTKATRKVSATANNMITAAKNFVRSNGLSPVSLLDAAASHLSTAVIELVRLVKIRPTPGDELNENEEEQDQFSQMKSPDYFSVAPSQSRMSNNESIYSAMSAPSNHTRNGTNSHFDAGFQNGFSTGSQLKPEDHELQELKLYVEDQTDGLVQSIQALVSSIRAEDGLTTIRTHVSAISSVVSNVSSSTEHFINKSNASPVLRQRSGPILQTLDLHRARLLETTAEGDDAIDIAQLREVTKKLPPIAFEIARETKELVHRLDLTDDNDSEDDFR</sequence>
<proteinExistence type="predicted"/>
<evidence type="ECO:0000259" key="4">
    <source>
        <dbReference type="SMART" id="SM00555"/>
    </source>
</evidence>
<feature type="compositionally biased region" description="Low complexity" evidence="3">
    <location>
        <begin position="39"/>
        <end position="67"/>
    </location>
</feature>
<comment type="caution">
    <text evidence="5">The sequence shown here is derived from an EMBL/GenBank/DDBJ whole genome shotgun (WGS) entry which is preliminary data.</text>
</comment>
<feature type="coiled-coil region" evidence="2">
    <location>
        <begin position="369"/>
        <end position="584"/>
    </location>
</feature>
<dbReference type="InterPro" id="IPR022018">
    <property type="entry name" value="GIT1_C"/>
</dbReference>
<dbReference type="Pfam" id="PF12205">
    <property type="entry name" value="GIT1_C"/>
    <property type="match status" value="1"/>
</dbReference>
<dbReference type="VEuPathDB" id="FungiDB:CDV56_106043"/>
<protein>
    <recommendedName>
        <fullName evidence="4">GIT Spa2 homology (SHD) domain-containing protein</fullName>
    </recommendedName>
</protein>
<evidence type="ECO:0000256" key="1">
    <source>
        <dbReference type="ARBA" id="ARBA00022737"/>
    </source>
</evidence>
<dbReference type="SMR" id="A0A397GG18"/>
<feature type="compositionally biased region" description="Low complexity" evidence="3">
    <location>
        <begin position="236"/>
        <end position="248"/>
    </location>
</feature>
<dbReference type="InterPro" id="IPR056439">
    <property type="entry name" value="VBS_C3G9"/>
</dbReference>
<feature type="compositionally biased region" description="Low complexity" evidence="3">
    <location>
        <begin position="259"/>
        <end position="274"/>
    </location>
</feature>